<dbReference type="AlphaFoldDB" id="A0ABD2VYK5"/>
<reference evidence="1 2" key="1">
    <citation type="journal article" date="2024" name="bioRxiv">
        <title>A reference genome for Trichogramma kaykai: A tiny desert-dwelling parasitoid wasp with competing sex-ratio distorters.</title>
        <authorList>
            <person name="Culotta J."/>
            <person name="Lindsey A.R."/>
        </authorList>
    </citation>
    <scope>NUCLEOTIDE SEQUENCE [LARGE SCALE GENOMIC DNA]</scope>
    <source>
        <strain evidence="1 2">KSX58</strain>
    </source>
</reference>
<keyword evidence="2" id="KW-1185">Reference proteome</keyword>
<protein>
    <submittedName>
        <fullName evidence="1">Uncharacterized protein</fullName>
    </submittedName>
</protein>
<comment type="caution">
    <text evidence="1">The sequence shown here is derived from an EMBL/GenBank/DDBJ whole genome shotgun (WGS) entry which is preliminary data.</text>
</comment>
<accession>A0ABD2VYK5</accession>
<gene>
    <name evidence="1" type="ORF">TKK_018621</name>
</gene>
<proteinExistence type="predicted"/>
<name>A0ABD2VYK5_9HYME</name>
<dbReference type="EMBL" id="JBJJXI010000152">
    <property type="protein sequence ID" value="KAL3385820.1"/>
    <property type="molecule type" value="Genomic_DNA"/>
</dbReference>
<evidence type="ECO:0000313" key="1">
    <source>
        <dbReference type="EMBL" id="KAL3385820.1"/>
    </source>
</evidence>
<evidence type="ECO:0000313" key="2">
    <source>
        <dbReference type="Proteomes" id="UP001627154"/>
    </source>
</evidence>
<sequence>MCHKKRVVARLAEGVCACNTHSKRPLGVICDTRRVHELVFKLRRARARADEICATIRRCCSRCCCCCCYCCCCCCRCSQLAAYCYSATDPSSSLSGVHVLLDLGWPCLATGGTVGRGGVCVRCLCGAAAAEAATTDRARSRFSTKLPG</sequence>
<dbReference type="Proteomes" id="UP001627154">
    <property type="component" value="Unassembled WGS sequence"/>
</dbReference>
<organism evidence="1 2">
    <name type="scientific">Trichogramma kaykai</name>
    <dbReference type="NCBI Taxonomy" id="54128"/>
    <lineage>
        <taxon>Eukaryota</taxon>
        <taxon>Metazoa</taxon>
        <taxon>Ecdysozoa</taxon>
        <taxon>Arthropoda</taxon>
        <taxon>Hexapoda</taxon>
        <taxon>Insecta</taxon>
        <taxon>Pterygota</taxon>
        <taxon>Neoptera</taxon>
        <taxon>Endopterygota</taxon>
        <taxon>Hymenoptera</taxon>
        <taxon>Apocrita</taxon>
        <taxon>Proctotrupomorpha</taxon>
        <taxon>Chalcidoidea</taxon>
        <taxon>Trichogrammatidae</taxon>
        <taxon>Trichogramma</taxon>
    </lineage>
</organism>